<dbReference type="HOGENOM" id="CLU_990316_0_0_1"/>
<gene>
    <name evidence="3" type="primary">LOC101065829</name>
</gene>
<dbReference type="eggNOG" id="KOG2106">
    <property type="taxonomic scope" value="Eukaryota"/>
</dbReference>
<proteinExistence type="predicted"/>
<protein>
    <submittedName>
        <fullName evidence="3">Echinoderm microtubule-associated protein-like 1</fullName>
    </submittedName>
</protein>
<evidence type="ECO:0000313" key="4">
    <source>
        <dbReference type="Proteomes" id="UP000005226"/>
    </source>
</evidence>
<reference evidence="3 4" key="1">
    <citation type="journal article" date="2011" name="Genome Biol. Evol.">
        <title>Integration of the genetic map and genome assembly of fugu facilitates insights into distinct features of genome evolution in teleosts and mammals.</title>
        <authorList>
            <person name="Kai W."/>
            <person name="Kikuchi K."/>
            <person name="Tohari S."/>
            <person name="Chew A.K."/>
            <person name="Tay A."/>
            <person name="Fujiwara A."/>
            <person name="Hosoya S."/>
            <person name="Suetake H."/>
            <person name="Naruse K."/>
            <person name="Brenner S."/>
            <person name="Suzuki Y."/>
            <person name="Venkatesh B."/>
        </authorList>
    </citation>
    <scope>NUCLEOTIDE SEQUENCE [LARGE SCALE GENOMIC DNA]</scope>
</reference>
<feature type="compositionally biased region" description="Polar residues" evidence="2">
    <location>
        <begin position="176"/>
        <end position="188"/>
    </location>
</feature>
<evidence type="ECO:0000313" key="3">
    <source>
        <dbReference type="Ensembl" id="ENSTRUP00000026027.2"/>
    </source>
</evidence>
<reference evidence="3" key="2">
    <citation type="submission" date="2025-08" db="UniProtKB">
        <authorList>
            <consortium name="Ensembl"/>
        </authorList>
    </citation>
    <scope>IDENTIFICATION</scope>
</reference>
<dbReference type="AlphaFoldDB" id="H2TMX1"/>
<feature type="region of interest" description="Disordered" evidence="2">
    <location>
        <begin position="210"/>
        <end position="266"/>
    </location>
</feature>
<keyword evidence="4" id="KW-1185">Reference proteome</keyword>
<feature type="coiled-coil region" evidence="1">
    <location>
        <begin position="69"/>
        <end position="96"/>
    </location>
</feature>
<dbReference type="STRING" id="31033.ENSTRUP00000085419"/>
<dbReference type="GeneTree" id="ENSGT00390000014825"/>
<organism evidence="3 4">
    <name type="scientific">Takifugu rubripes</name>
    <name type="common">Japanese pufferfish</name>
    <name type="synonym">Fugu rubripes</name>
    <dbReference type="NCBI Taxonomy" id="31033"/>
    <lineage>
        <taxon>Eukaryota</taxon>
        <taxon>Metazoa</taxon>
        <taxon>Chordata</taxon>
        <taxon>Craniata</taxon>
        <taxon>Vertebrata</taxon>
        <taxon>Euteleostomi</taxon>
        <taxon>Actinopterygii</taxon>
        <taxon>Neopterygii</taxon>
        <taxon>Teleostei</taxon>
        <taxon>Neoteleostei</taxon>
        <taxon>Acanthomorphata</taxon>
        <taxon>Eupercaria</taxon>
        <taxon>Tetraodontiformes</taxon>
        <taxon>Tetradontoidea</taxon>
        <taxon>Tetraodontidae</taxon>
        <taxon>Takifugu</taxon>
    </lineage>
</organism>
<feature type="compositionally biased region" description="Polar residues" evidence="2">
    <location>
        <begin position="251"/>
        <end position="266"/>
    </location>
</feature>
<feature type="compositionally biased region" description="Polar residues" evidence="2">
    <location>
        <begin position="134"/>
        <end position="156"/>
    </location>
</feature>
<feature type="compositionally biased region" description="Low complexity" evidence="2">
    <location>
        <begin position="105"/>
        <end position="121"/>
    </location>
</feature>
<reference evidence="3" key="3">
    <citation type="submission" date="2025-09" db="UniProtKB">
        <authorList>
            <consortium name="Ensembl"/>
        </authorList>
    </citation>
    <scope>IDENTIFICATION</scope>
</reference>
<dbReference type="Ensembl" id="ENSTRUT00000026132.3">
    <property type="protein sequence ID" value="ENSTRUP00000026027.2"/>
    <property type="gene ID" value="ENSTRUG00000010342.3"/>
</dbReference>
<evidence type="ECO:0000256" key="2">
    <source>
        <dbReference type="SAM" id="MobiDB-lite"/>
    </source>
</evidence>
<name>H2TMX1_TAKRU</name>
<evidence type="ECO:0000256" key="1">
    <source>
        <dbReference type="SAM" id="Coils"/>
    </source>
</evidence>
<dbReference type="Proteomes" id="UP000005226">
    <property type="component" value="Chromosome 16"/>
</dbReference>
<sequence length="288" mass="31005">MAAASPEGDAHMEELVDHGLGMEETDQGLLRRPSLRETYHSDSLLAPDADFITDDRSSATSGLDVADRLTYLEQRMQMQEDEIQLLKMALADVLKRLNISEEHQAAAATATGRRPTGAKARPVSLALPSRPPMGTSSAYLKKSSTLPSSATSRNYSPTPPRSGGKSPLGSVKDSPCKSTKSRPTSSASKKPEEGRVTHCKVTMQIYLSPLTRKTGSSEDAKLAARVPTSSGSTANPHAKGGSKPQGRKTPPSFSLNLKKTTNSQHTVQDDCLYKSPVKSPSQYFQICY</sequence>
<keyword evidence="1" id="KW-0175">Coiled coil</keyword>
<feature type="region of interest" description="Disordered" evidence="2">
    <location>
        <begin position="105"/>
        <end position="196"/>
    </location>
</feature>
<accession>H2TMX1</accession>